<feature type="region of interest" description="Disordered" evidence="1">
    <location>
        <begin position="30"/>
        <end position="49"/>
    </location>
</feature>
<accession>A0AAV4IBR6</accession>
<protein>
    <submittedName>
        <fullName evidence="2">Uncharacterized protein</fullName>
    </submittedName>
</protein>
<keyword evidence="3" id="KW-1185">Reference proteome</keyword>
<organism evidence="2 3">
    <name type="scientific">Elysia marginata</name>
    <dbReference type="NCBI Taxonomy" id="1093978"/>
    <lineage>
        <taxon>Eukaryota</taxon>
        <taxon>Metazoa</taxon>
        <taxon>Spiralia</taxon>
        <taxon>Lophotrochozoa</taxon>
        <taxon>Mollusca</taxon>
        <taxon>Gastropoda</taxon>
        <taxon>Heterobranchia</taxon>
        <taxon>Euthyneura</taxon>
        <taxon>Panpulmonata</taxon>
        <taxon>Sacoglossa</taxon>
        <taxon>Placobranchoidea</taxon>
        <taxon>Plakobranchidae</taxon>
        <taxon>Elysia</taxon>
    </lineage>
</organism>
<proteinExistence type="predicted"/>
<dbReference type="Proteomes" id="UP000762676">
    <property type="component" value="Unassembled WGS sequence"/>
</dbReference>
<evidence type="ECO:0000256" key="1">
    <source>
        <dbReference type="SAM" id="MobiDB-lite"/>
    </source>
</evidence>
<name>A0AAV4IBR6_9GAST</name>
<sequence length="97" mass="10701">MDGESRCGDVHVPIMKAPWSREELSVCPGVSKAPGVTHRRSHGDLMRKDGDLDTSVQGYKIGRLKIGKIGKNQVMVADVKGEKSGRSVLRGYYWFLA</sequence>
<reference evidence="2 3" key="1">
    <citation type="journal article" date="2021" name="Elife">
        <title>Chloroplast acquisition without the gene transfer in kleptoplastic sea slugs, Plakobranchus ocellatus.</title>
        <authorList>
            <person name="Maeda T."/>
            <person name="Takahashi S."/>
            <person name="Yoshida T."/>
            <person name="Shimamura S."/>
            <person name="Takaki Y."/>
            <person name="Nagai Y."/>
            <person name="Toyoda A."/>
            <person name="Suzuki Y."/>
            <person name="Arimoto A."/>
            <person name="Ishii H."/>
            <person name="Satoh N."/>
            <person name="Nishiyama T."/>
            <person name="Hasebe M."/>
            <person name="Maruyama T."/>
            <person name="Minagawa J."/>
            <person name="Obokata J."/>
            <person name="Shigenobu S."/>
        </authorList>
    </citation>
    <scope>NUCLEOTIDE SEQUENCE [LARGE SCALE GENOMIC DNA]</scope>
</reference>
<dbReference type="AlphaFoldDB" id="A0AAV4IBR6"/>
<gene>
    <name evidence="2" type="ORF">ElyMa_006575300</name>
</gene>
<evidence type="ECO:0000313" key="2">
    <source>
        <dbReference type="EMBL" id="GFS07708.1"/>
    </source>
</evidence>
<dbReference type="EMBL" id="BMAT01013219">
    <property type="protein sequence ID" value="GFS07708.1"/>
    <property type="molecule type" value="Genomic_DNA"/>
</dbReference>
<evidence type="ECO:0000313" key="3">
    <source>
        <dbReference type="Proteomes" id="UP000762676"/>
    </source>
</evidence>
<comment type="caution">
    <text evidence="2">The sequence shown here is derived from an EMBL/GenBank/DDBJ whole genome shotgun (WGS) entry which is preliminary data.</text>
</comment>